<evidence type="ECO:0000256" key="1">
    <source>
        <dbReference type="SAM" id="MobiDB-lite"/>
    </source>
</evidence>
<dbReference type="EMBL" id="QXFU01003222">
    <property type="protein sequence ID" value="KAE8977247.1"/>
    <property type="molecule type" value="Genomic_DNA"/>
</dbReference>
<dbReference type="AlphaFoldDB" id="A0A6A3I661"/>
<dbReference type="Proteomes" id="UP000435112">
    <property type="component" value="Unassembled WGS sequence"/>
</dbReference>
<protein>
    <submittedName>
        <fullName evidence="2">Uncharacterized protein</fullName>
    </submittedName>
</protein>
<sequence length="138" mass="14745">MVNGVGRKNIFSEPRPLKMRKTDHARVQKMQPPQATARKEIPVDAAALQRLNISDETPRKSDGDVPTTPGSYDMVSTDGRSTPLSPAVSSSAAGDSDEDMDEFDGHTVTPASNVAVSSAAEELEEKAQAFEEKDAGTD</sequence>
<dbReference type="OrthoDB" id="122585at2759"/>
<feature type="compositionally biased region" description="Basic and acidic residues" evidence="1">
    <location>
        <begin position="125"/>
        <end position="138"/>
    </location>
</feature>
<feature type="region of interest" description="Disordered" evidence="1">
    <location>
        <begin position="1"/>
        <end position="138"/>
    </location>
</feature>
<feature type="compositionally biased region" description="Low complexity" evidence="1">
    <location>
        <begin position="108"/>
        <end position="120"/>
    </location>
</feature>
<comment type="caution">
    <text evidence="2">The sequence shown here is derived from an EMBL/GenBank/DDBJ whole genome shotgun (WGS) entry which is preliminary data.</text>
</comment>
<proteinExistence type="predicted"/>
<evidence type="ECO:0000313" key="2">
    <source>
        <dbReference type="EMBL" id="KAE8977247.1"/>
    </source>
</evidence>
<accession>A0A6A3I661</accession>
<feature type="compositionally biased region" description="Polar residues" evidence="1">
    <location>
        <begin position="78"/>
        <end position="93"/>
    </location>
</feature>
<reference evidence="2 3" key="1">
    <citation type="submission" date="2018-09" db="EMBL/GenBank/DDBJ databases">
        <title>Genomic investigation of the strawberry pathogen Phytophthora fragariae indicates pathogenicity is determined by transcriptional variation in three key races.</title>
        <authorList>
            <person name="Adams T.M."/>
            <person name="Armitage A.D."/>
            <person name="Sobczyk M.K."/>
            <person name="Bates H.J."/>
            <person name="Dunwell J.M."/>
            <person name="Nellist C.F."/>
            <person name="Harrison R.J."/>
        </authorList>
    </citation>
    <scope>NUCLEOTIDE SEQUENCE [LARGE SCALE GENOMIC DNA]</scope>
    <source>
        <strain evidence="2 3">SCRP324</strain>
    </source>
</reference>
<name>A0A6A3I661_9STRA</name>
<organism evidence="2 3">
    <name type="scientific">Phytophthora rubi</name>
    <dbReference type="NCBI Taxonomy" id="129364"/>
    <lineage>
        <taxon>Eukaryota</taxon>
        <taxon>Sar</taxon>
        <taxon>Stramenopiles</taxon>
        <taxon>Oomycota</taxon>
        <taxon>Peronosporomycetes</taxon>
        <taxon>Peronosporales</taxon>
        <taxon>Peronosporaceae</taxon>
        <taxon>Phytophthora</taxon>
    </lineage>
</organism>
<evidence type="ECO:0000313" key="3">
    <source>
        <dbReference type="Proteomes" id="UP000435112"/>
    </source>
</evidence>
<gene>
    <name evidence="2" type="ORF">PR002_g25072</name>
</gene>